<organism evidence="2 3">
    <name type="scientific">Platanthera guangdongensis</name>
    <dbReference type="NCBI Taxonomy" id="2320717"/>
    <lineage>
        <taxon>Eukaryota</taxon>
        <taxon>Viridiplantae</taxon>
        <taxon>Streptophyta</taxon>
        <taxon>Embryophyta</taxon>
        <taxon>Tracheophyta</taxon>
        <taxon>Spermatophyta</taxon>
        <taxon>Magnoliopsida</taxon>
        <taxon>Liliopsida</taxon>
        <taxon>Asparagales</taxon>
        <taxon>Orchidaceae</taxon>
        <taxon>Orchidoideae</taxon>
        <taxon>Orchideae</taxon>
        <taxon>Orchidinae</taxon>
        <taxon>Platanthera</taxon>
    </lineage>
</organism>
<feature type="region of interest" description="Disordered" evidence="1">
    <location>
        <begin position="59"/>
        <end position="78"/>
    </location>
</feature>
<evidence type="ECO:0000256" key="1">
    <source>
        <dbReference type="SAM" id="MobiDB-lite"/>
    </source>
</evidence>
<evidence type="ECO:0000313" key="2">
    <source>
        <dbReference type="EMBL" id="KAK8941726.1"/>
    </source>
</evidence>
<evidence type="ECO:0008006" key="4">
    <source>
        <dbReference type="Google" id="ProtNLM"/>
    </source>
</evidence>
<proteinExistence type="predicted"/>
<protein>
    <recommendedName>
        <fullName evidence="4">Secreted protein</fullName>
    </recommendedName>
</protein>
<sequence length="78" mass="8509">MWLLLGTSTHGLCHTRAACGVRKRVVLAHSSSAYLVIPETHLLKKKTVNFQSSQSISILAQEGSPPANSERAEIRIDP</sequence>
<gene>
    <name evidence="2" type="ORF">KSP40_PGU007361</name>
</gene>
<dbReference type="EMBL" id="JBBWWR010000019">
    <property type="protein sequence ID" value="KAK8941726.1"/>
    <property type="molecule type" value="Genomic_DNA"/>
</dbReference>
<name>A0ABR2LI19_9ASPA</name>
<accession>A0ABR2LI19</accession>
<keyword evidence="3" id="KW-1185">Reference proteome</keyword>
<comment type="caution">
    <text evidence="2">The sequence shown here is derived from an EMBL/GenBank/DDBJ whole genome shotgun (WGS) entry which is preliminary data.</text>
</comment>
<dbReference type="Proteomes" id="UP001412067">
    <property type="component" value="Unassembled WGS sequence"/>
</dbReference>
<evidence type="ECO:0000313" key="3">
    <source>
        <dbReference type="Proteomes" id="UP001412067"/>
    </source>
</evidence>
<reference evidence="2 3" key="1">
    <citation type="journal article" date="2022" name="Nat. Plants">
        <title>Genomes of leafy and leafless Platanthera orchids illuminate the evolution of mycoheterotrophy.</title>
        <authorList>
            <person name="Li M.H."/>
            <person name="Liu K.W."/>
            <person name="Li Z."/>
            <person name="Lu H.C."/>
            <person name="Ye Q.L."/>
            <person name="Zhang D."/>
            <person name="Wang J.Y."/>
            <person name="Li Y.F."/>
            <person name="Zhong Z.M."/>
            <person name="Liu X."/>
            <person name="Yu X."/>
            <person name="Liu D.K."/>
            <person name="Tu X.D."/>
            <person name="Liu B."/>
            <person name="Hao Y."/>
            <person name="Liao X.Y."/>
            <person name="Jiang Y.T."/>
            <person name="Sun W.H."/>
            <person name="Chen J."/>
            <person name="Chen Y.Q."/>
            <person name="Ai Y."/>
            <person name="Zhai J.W."/>
            <person name="Wu S.S."/>
            <person name="Zhou Z."/>
            <person name="Hsiao Y.Y."/>
            <person name="Wu W.L."/>
            <person name="Chen Y.Y."/>
            <person name="Lin Y.F."/>
            <person name="Hsu J.L."/>
            <person name="Li C.Y."/>
            <person name="Wang Z.W."/>
            <person name="Zhao X."/>
            <person name="Zhong W.Y."/>
            <person name="Ma X.K."/>
            <person name="Ma L."/>
            <person name="Huang J."/>
            <person name="Chen G.Z."/>
            <person name="Huang M.Z."/>
            <person name="Huang L."/>
            <person name="Peng D.H."/>
            <person name="Luo Y.B."/>
            <person name="Zou S.Q."/>
            <person name="Chen S.P."/>
            <person name="Lan S."/>
            <person name="Tsai W.C."/>
            <person name="Van de Peer Y."/>
            <person name="Liu Z.J."/>
        </authorList>
    </citation>
    <scope>NUCLEOTIDE SEQUENCE [LARGE SCALE GENOMIC DNA]</scope>
    <source>
        <strain evidence="2">Lor288</strain>
    </source>
</reference>